<name>A0AAV7G8C4_DENCH</name>
<dbReference type="EMBL" id="JAGFBR010000017">
    <property type="protein sequence ID" value="KAH0452395.1"/>
    <property type="molecule type" value="Genomic_DNA"/>
</dbReference>
<reference evidence="1 2" key="1">
    <citation type="journal article" date="2021" name="Hortic Res">
        <title>Chromosome-scale assembly of the Dendrobium chrysotoxum genome enhances the understanding of orchid evolution.</title>
        <authorList>
            <person name="Zhang Y."/>
            <person name="Zhang G.Q."/>
            <person name="Zhang D."/>
            <person name="Liu X.D."/>
            <person name="Xu X.Y."/>
            <person name="Sun W.H."/>
            <person name="Yu X."/>
            <person name="Zhu X."/>
            <person name="Wang Z.W."/>
            <person name="Zhao X."/>
            <person name="Zhong W.Y."/>
            <person name="Chen H."/>
            <person name="Yin W.L."/>
            <person name="Huang T."/>
            <person name="Niu S.C."/>
            <person name="Liu Z.J."/>
        </authorList>
    </citation>
    <scope>NUCLEOTIDE SEQUENCE [LARGE SCALE GENOMIC DNA]</scope>
    <source>
        <strain evidence="1">Lindl</strain>
    </source>
</reference>
<accession>A0AAV7G8C4</accession>
<gene>
    <name evidence="1" type="ORF">IEQ34_019694</name>
</gene>
<sequence>MEVMPCGANSREFTILRVKRCLRKKNRVLFRSHSKLIVKSVMPNFLHIIPVTHNSMLNRIYMMDGYRAKRKKVVTLQSASHPVLHLIARQPLRLL</sequence>
<organism evidence="1 2">
    <name type="scientific">Dendrobium chrysotoxum</name>
    <name type="common">Orchid</name>
    <dbReference type="NCBI Taxonomy" id="161865"/>
    <lineage>
        <taxon>Eukaryota</taxon>
        <taxon>Viridiplantae</taxon>
        <taxon>Streptophyta</taxon>
        <taxon>Embryophyta</taxon>
        <taxon>Tracheophyta</taxon>
        <taxon>Spermatophyta</taxon>
        <taxon>Magnoliopsida</taxon>
        <taxon>Liliopsida</taxon>
        <taxon>Asparagales</taxon>
        <taxon>Orchidaceae</taxon>
        <taxon>Epidendroideae</taxon>
        <taxon>Malaxideae</taxon>
        <taxon>Dendrobiinae</taxon>
        <taxon>Dendrobium</taxon>
    </lineage>
</organism>
<evidence type="ECO:0000313" key="1">
    <source>
        <dbReference type="EMBL" id="KAH0452395.1"/>
    </source>
</evidence>
<dbReference type="AlphaFoldDB" id="A0AAV7G8C4"/>
<evidence type="ECO:0000313" key="2">
    <source>
        <dbReference type="Proteomes" id="UP000775213"/>
    </source>
</evidence>
<dbReference type="Proteomes" id="UP000775213">
    <property type="component" value="Unassembled WGS sequence"/>
</dbReference>
<proteinExistence type="predicted"/>
<protein>
    <submittedName>
        <fullName evidence="1">Uncharacterized protein</fullName>
    </submittedName>
</protein>
<comment type="caution">
    <text evidence="1">The sequence shown here is derived from an EMBL/GenBank/DDBJ whole genome shotgun (WGS) entry which is preliminary data.</text>
</comment>
<keyword evidence="2" id="KW-1185">Reference proteome</keyword>